<comment type="caution">
    <text evidence="2">The sequence shown here is derived from an EMBL/GenBank/DDBJ whole genome shotgun (WGS) entry which is preliminary data.</text>
</comment>
<dbReference type="CDD" id="cd00165">
    <property type="entry name" value="S4"/>
    <property type="match status" value="1"/>
</dbReference>
<dbReference type="Gene3D" id="3.10.290.10">
    <property type="entry name" value="RNA-binding S4 domain"/>
    <property type="match status" value="1"/>
</dbReference>
<keyword evidence="1" id="KW-0694">RNA-binding</keyword>
<sequence length="70" mass="8110">MQKILIKTPYITLGQFLKFSGIINSGNEAKTYIQKNKILINKIERTERGAKIYPNDVIEILNQKFLIARD</sequence>
<dbReference type="Pfam" id="PF13275">
    <property type="entry name" value="S4_2"/>
    <property type="match status" value="1"/>
</dbReference>
<proteinExistence type="predicted"/>
<evidence type="ECO:0000256" key="1">
    <source>
        <dbReference type="PROSITE-ProRule" id="PRU00182"/>
    </source>
</evidence>
<protein>
    <submittedName>
        <fullName evidence="2">Ribosome-associated protein</fullName>
    </submittedName>
</protein>
<gene>
    <name evidence="2" type="ORF">J2Z62_000245</name>
</gene>
<dbReference type="SUPFAM" id="SSF55174">
    <property type="entry name" value="Alpha-L RNA-binding motif"/>
    <property type="match status" value="1"/>
</dbReference>
<evidence type="ECO:0000313" key="3">
    <source>
        <dbReference type="Proteomes" id="UP001240643"/>
    </source>
</evidence>
<evidence type="ECO:0000313" key="2">
    <source>
        <dbReference type="EMBL" id="MDQ0513807.1"/>
    </source>
</evidence>
<keyword evidence="3" id="KW-1185">Reference proteome</keyword>
<dbReference type="Proteomes" id="UP001240643">
    <property type="component" value="Unassembled WGS sequence"/>
</dbReference>
<organism evidence="2 3">
    <name type="scientific">Mycoplasmoides fastidiosum</name>
    <dbReference type="NCBI Taxonomy" id="92758"/>
    <lineage>
        <taxon>Bacteria</taxon>
        <taxon>Bacillati</taxon>
        <taxon>Mycoplasmatota</taxon>
        <taxon>Mycoplasmoidales</taxon>
        <taxon>Mycoplasmoidaceae</taxon>
        <taxon>Mycoplasmoides</taxon>
    </lineage>
</organism>
<reference evidence="2" key="1">
    <citation type="submission" date="2023-07" db="EMBL/GenBank/DDBJ databases">
        <title>Genomic Encyclopedia of Type Strains, Phase IV (KMG-IV): sequencing the most valuable type-strain genomes for metagenomic binning, comparative biology and taxonomic classification.</title>
        <authorList>
            <person name="Goeker M."/>
        </authorList>
    </citation>
    <scope>NUCLEOTIDE SEQUENCE [LARGE SCALE GENOMIC DNA]</scope>
    <source>
        <strain evidence="2">DSM 21204</strain>
    </source>
</reference>
<dbReference type="PROSITE" id="PS50889">
    <property type="entry name" value="S4"/>
    <property type="match status" value="1"/>
</dbReference>
<dbReference type="RefSeq" id="WP_256547495.1">
    <property type="nucleotide sequence ID" value="NZ_CP101809.1"/>
</dbReference>
<dbReference type="EMBL" id="JAUSWO010000001">
    <property type="protein sequence ID" value="MDQ0513807.1"/>
    <property type="molecule type" value="Genomic_DNA"/>
</dbReference>
<accession>A0ABU0LYM3</accession>
<dbReference type="InterPro" id="IPR036986">
    <property type="entry name" value="S4_RNA-bd_sf"/>
</dbReference>
<name>A0ABU0LYM3_9BACT</name>